<dbReference type="Pfam" id="PF04286">
    <property type="entry name" value="DUF445"/>
    <property type="match status" value="1"/>
</dbReference>
<dbReference type="Proteomes" id="UP001156641">
    <property type="component" value="Unassembled WGS sequence"/>
</dbReference>
<dbReference type="RefSeq" id="WP_284257939.1">
    <property type="nucleotide sequence ID" value="NZ_BSOS01000065.1"/>
</dbReference>
<keyword evidence="1" id="KW-0472">Membrane</keyword>
<keyword evidence="1" id="KW-1133">Transmembrane helix</keyword>
<evidence type="ECO:0000313" key="2">
    <source>
        <dbReference type="EMBL" id="GLR67210.1"/>
    </source>
</evidence>
<gene>
    <name evidence="2" type="ORF">GCM10010909_18910</name>
</gene>
<feature type="transmembrane region" description="Helical" evidence="1">
    <location>
        <begin position="64"/>
        <end position="83"/>
    </location>
</feature>
<sequence length="436" mass="46717">MRVLHGIAPALYAARMTTDPDAPLRASLKRHKLFASALLGLMAALAAASYALPPGPWTTLLRDAAKAGFIGGVADWFAVTALFRHPLGLPIPHTAIIPAQKERLGNALGRFVANHVFTETDIRKFLGNLDSPGILRQFLTEPTATRPAAEALAGMLPKLLASIEDGRARRLLARLLPKLIGGRAAGVVVARALGGLVEGGRHQEVFSFILNQLKETLVAREEVLQAAIKERVREQGGRLVGWALGATVAKRVLTAVNAELERVSPDSSEMRDAFDEWVRFEITRLETDPARAAELGRAMQGVLAHETVQAWAWDVWARLRRALETDAALPHGRSVSVIESALASLGEILGKDETARARVNAAVETVVLNLLPAAQAELAAFIGRVVGAWDTATITDKLELRVGKDLQYIRVNGTLVGFILGALISLAAMALPGGGH</sequence>
<dbReference type="PANTHER" id="PTHR38442:SF1">
    <property type="entry name" value="INNER MEMBRANE PROTEIN"/>
    <property type="match status" value="1"/>
</dbReference>
<dbReference type="EMBL" id="BSOS01000065">
    <property type="protein sequence ID" value="GLR67210.1"/>
    <property type="molecule type" value="Genomic_DNA"/>
</dbReference>
<feature type="transmembrane region" description="Helical" evidence="1">
    <location>
        <begin position="33"/>
        <end position="52"/>
    </location>
</feature>
<accession>A0ABQ6A3Z9</accession>
<keyword evidence="3" id="KW-1185">Reference proteome</keyword>
<evidence type="ECO:0000256" key="1">
    <source>
        <dbReference type="SAM" id="Phobius"/>
    </source>
</evidence>
<name>A0ABQ6A3Z9_9PROT</name>
<proteinExistence type="predicted"/>
<reference evidence="3" key="1">
    <citation type="journal article" date="2019" name="Int. J. Syst. Evol. Microbiol.">
        <title>The Global Catalogue of Microorganisms (GCM) 10K type strain sequencing project: providing services to taxonomists for standard genome sequencing and annotation.</title>
        <authorList>
            <consortium name="The Broad Institute Genomics Platform"/>
            <consortium name="The Broad Institute Genome Sequencing Center for Infectious Disease"/>
            <person name="Wu L."/>
            <person name="Ma J."/>
        </authorList>
    </citation>
    <scope>NUCLEOTIDE SEQUENCE [LARGE SCALE GENOMIC DNA]</scope>
    <source>
        <strain evidence="3">NBRC 112502</strain>
    </source>
</reference>
<organism evidence="2 3">
    <name type="scientific">Acidocella aquatica</name>
    <dbReference type="NCBI Taxonomy" id="1922313"/>
    <lineage>
        <taxon>Bacteria</taxon>
        <taxon>Pseudomonadati</taxon>
        <taxon>Pseudomonadota</taxon>
        <taxon>Alphaproteobacteria</taxon>
        <taxon>Acetobacterales</taxon>
        <taxon>Acidocellaceae</taxon>
        <taxon>Acidocella</taxon>
    </lineage>
</organism>
<dbReference type="PANTHER" id="PTHR38442">
    <property type="entry name" value="INNER MEMBRANE PROTEIN-RELATED"/>
    <property type="match status" value="1"/>
</dbReference>
<feature type="transmembrane region" description="Helical" evidence="1">
    <location>
        <begin position="411"/>
        <end position="431"/>
    </location>
</feature>
<protein>
    <submittedName>
        <fullName evidence="2">Membrane protein</fullName>
    </submittedName>
</protein>
<keyword evidence="1" id="KW-0812">Transmembrane</keyword>
<dbReference type="InterPro" id="IPR007383">
    <property type="entry name" value="DUF445"/>
</dbReference>
<evidence type="ECO:0000313" key="3">
    <source>
        <dbReference type="Proteomes" id="UP001156641"/>
    </source>
</evidence>
<comment type="caution">
    <text evidence="2">The sequence shown here is derived from an EMBL/GenBank/DDBJ whole genome shotgun (WGS) entry which is preliminary data.</text>
</comment>